<dbReference type="AlphaFoldDB" id="A0A423P7E7"/>
<accession>A0A423P7E7</accession>
<name>A0A423P7E7_PSEFL</name>
<reference evidence="1 2" key="1">
    <citation type="submission" date="2016-10" db="EMBL/GenBank/DDBJ databases">
        <title>Comparative genome analysis of multiple Pseudomonas spp. focuses on biocontrol and plant growth promoting traits.</title>
        <authorList>
            <person name="Tao X.-Y."/>
            <person name="Taylor C.G."/>
        </authorList>
    </citation>
    <scope>NUCLEOTIDE SEQUENCE [LARGE SCALE GENOMIC DNA]</scope>
    <source>
        <strain evidence="1 2">36G2</strain>
    </source>
</reference>
<evidence type="ECO:0000313" key="2">
    <source>
        <dbReference type="Proteomes" id="UP000283619"/>
    </source>
</evidence>
<dbReference type="RefSeq" id="WP_077574403.1">
    <property type="nucleotide sequence ID" value="NZ_MOBZ01000007.1"/>
</dbReference>
<proteinExistence type="predicted"/>
<organism evidence="1 2">
    <name type="scientific">Pseudomonas fluorescens</name>
    <dbReference type="NCBI Taxonomy" id="294"/>
    <lineage>
        <taxon>Bacteria</taxon>
        <taxon>Pseudomonadati</taxon>
        <taxon>Pseudomonadota</taxon>
        <taxon>Gammaproteobacteria</taxon>
        <taxon>Pseudomonadales</taxon>
        <taxon>Pseudomonadaceae</taxon>
        <taxon>Pseudomonas</taxon>
    </lineage>
</organism>
<comment type="caution">
    <text evidence="1">The sequence shown here is derived from an EMBL/GenBank/DDBJ whole genome shotgun (WGS) entry which is preliminary data.</text>
</comment>
<protein>
    <submittedName>
        <fullName evidence="1">Uncharacterized protein</fullName>
    </submittedName>
</protein>
<gene>
    <name evidence="1" type="ORF">BK673_11490</name>
</gene>
<sequence>MTNPKAYKALFAFGSLEIDVKGVIDGIYLDLISYKTSATSISFSPLTGYLFDFHHNYELSSRRALSIGLSDPLSPTGPGYSEHVVSERSGLQIYEFALKSTSTIAVTKPSPNLYRYEFKDFKTSGKARHNDDTRELTINGLVVVQELPWPL</sequence>
<evidence type="ECO:0000313" key="1">
    <source>
        <dbReference type="EMBL" id="ROO10369.1"/>
    </source>
</evidence>
<dbReference type="Proteomes" id="UP000283619">
    <property type="component" value="Unassembled WGS sequence"/>
</dbReference>
<dbReference type="EMBL" id="MOBZ01000007">
    <property type="protein sequence ID" value="ROO10369.1"/>
    <property type="molecule type" value="Genomic_DNA"/>
</dbReference>